<feature type="chain" id="PRO_5018983564" evidence="1">
    <location>
        <begin position="22"/>
        <end position="210"/>
    </location>
</feature>
<comment type="caution">
    <text evidence="2">The sequence shown here is derived from an EMBL/GenBank/DDBJ whole genome shotgun (WGS) entry which is preliminary data.</text>
</comment>
<proteinExistence type="predicted"/>
<keyword evidence="1" id="KW-0732">Signal</keyword>
<organism evidence="2 3">
    <name type="scientific">Saitozyma podzolica</name>
    <dbReference type="NCBI Taxonomy" id="1890683"/>
    <lineage>
        <taxon>Eukaryota</taxon>
        <taxon>Fungi</taxon>
        <taxon>Dikarya</taxon>
        <taxon>Basidiomycota</taxon>
        <taxon>Agaricomycotina</taxon>
        <taxon>Tremellomycetes</taxon>
        <taxon>Tremellales</taxon>
        <taxon>Trimorphomycetaceae</taxon>
        <taxon>Saitozyma</taxon>
    </lineage>
</organism>
<gene>
    <name evidence="2" type="ORF">EHS25_006692</name>
</gene>
<name>A0A427YSB8_9TREE</name>
<dbReference type="OrthoDB" id="10435629at2759"/>
<accession>A0A427YSB8</accession>
<dbReference type="EMBL" id="RSCD01000003">
    <property type="protein sequence ID" value="RSH94038.1"/>
    <property type="molecule type" value="Genomic_DNA"/>
</dbReference>
<protein>
    <submittedName>
        <fullName evidence="2">Uncharacterized protein</fullName>
    </submittedName>
</protein>
<dbReference type="Proteomes" id="UP000279259">
    <property type="component" value="Unassembled WGS sequence"/>
</dbReference>
<reference evidence="2 3" key="1">
    <citation type="submission" date="2018-11" db="EMBL/GenBank/DDBJ databases">
        <title>Genome sequence of Saitozyma podzolica DSM 27192.</title>
        <authorList>
            <person name="Aliyu H."/>
            <person name="Gorte O."/>
            <person name="Ochsenreither K."/>
        </authorList>
    </citation>
    <scope>NUCLEOTIDE SEQUENCE [LARGE SCALE GENOMIC DNA]</scope>
    <source>
        <strain evidence="2 3">DSM 27192</strain>
    </source>
</reference>
<feature type="signal peptide" evidence="1">
    <location>
        <begin position="1"/>
        <end position="21"/>
    </location>
</feature>
<sequence length="210" mass="20612">MLSSIVTPLLALSLLSWTARAASTVTLPVACVSACSPIESVYNAYESGENTTVALSPLCSEPLYDEFVSCVNCVKANGSPTFLGYGPAEAVSDVDSLCLAQGMTVSGTVTVTQTASGPFTTITETASGTLSAGITTTTNASNTQTTSVSVFTASGTQAPSSVSKASTSAAAATSSNPLSSVLGAGSKRIAGGMTAGLGGAIVAALVGAMM</sequence>
<evidence type="ECO:0000256" key="1">
    <source>
        <dbReference type="SAM" id="SignalP"/>
    </source>
</evidence>
<keyword evidence="3" id="KW-1185">Reference proteome</keyword>
<dbReference type="AlphaFoldDB" id="A0A427YSB8"/>
<evidence type="ECO:0000313" key="3">
    <source>
        <dbReference type="Proteomes" id="UP000279259"/>
    </source>
</evidence>
<evidence type="ECO:0000313" key="2">
    <source>
        <dbReference type="EMBL" id="RSH94038.1"/>
    </source>
</evidence>